<proteinExistence type="inferred from homology"/>
<dbReference type="Pfam" id="PF04749">
    <property type="entry name" value="PLAC8"/>
    <property type="match status" value="1"/>
</dbReference>
<dbReference type="EMBL" id="AMQN01004099">
    <property type="status" value="NOT_ANNOTATED_CDS"/>
    <property type="molecule type" value="Genomic_DNA"/>
</dbReference>
<evidence type="ECO:0000313" key="2">
    <source>
        <dbReference type="EMBL" id="ELU17188.1"/>
    </source>
</evidence>
<evidence type="ECO:0000313" key="4">
    <source>
        <dbReference type="Proteomes" id="UP000014760"/>
    </source>
</evidence>
<comment type="similarity">
    <text evidence="1">Belongs to the cornifelin family.</text>
</comment>
<dbReference type="Proteomes" id="UP000014760">
    <property type="component" value="Unassembled WGS sequence"/>
</dbReference>
<evidence type="ECO:0008006" key="5">
    <source>
        <dbReference type="Google" id="ProtNLM"/>
    </source>
</evidence>
<dbReference type="OMA" id="DRTICAC"/>
<dbReference type="NCBIfam" id="TIGR01571">
    <property type="entry name" value="A_thal_Cys_rich"/>
    <property type="match status" value="1"/>
</dbReference>
<dbReference type="InterPro" id="IPR006461">
    <property type="entry name" value="PLAC_motif_containing"/>
</dbReference>
<keyword evidence="4" id="KW-1185">Reference proteome</keyword>
<reference evidence="3" key="3">
    <citation type="submission" date="2015-06" db="UniProtKB">
        <authorList>
            <consortium name="EnsemblMetazoa"/>
        </authorList>
    </citation>
    <scope>IDENTIFICATION</scope>
</reference>
<dbReference type="HOGENOM" id="CLU_083147_5_2_1"/>
<organism evidence="2">
    <name type="scientific">Capitella teleta</name>
    <name type="common">Polychaete worm</name>
    <dbReference type="NCBI Taxonomy" id="283909"/>
    <lineage>
        <taxon>Eukaryota</taxon>
        <taxon>Metazoa</taxon>
        <taxon>Spiralia</taxon>
        <taxon>Lophotrochozoa</taxon>
        <taxon>Annelida</taxon>
        <taxon>Polychaeta</taxon>
        <taxon>Sedentaria</taxon>
        <taxon>Scolecida</taxon>
        <taxon>Capitellidae</taxon>
        <taxon>Capitella</taxon>
    </lineage>
</organism>
<dbReference type="STRING" id="283909.R7VEE7"/>
<dbReference type="EnsemblMetazoa" id="CapteT180274">
    <property type="protein sequence ID" value="CapteP180274"/>
    <property type="gene ID" value="CapteG180274"/>
</dbReference>
<dbReference type="PANTHER" id="PTHR15907">
    <property type="entry name" value="DUF614 FAMILY PROTEIN-RELATED"/>
    <property type="match status" value="1"/>
</dbReference>
<reference evidence="2 4" key="2">
    <citation type="journal article" date="2013" name="Nature">
        <title>Insights into bilaterian evolution from three spiralian genomes.</title>
        <authorList>
            <person name="Simakov O."/>
            <person name="Marletaz F."/>
            <person name="Cho S.J."/>
            <person name="Edsinger-Gonzales E."/>
            <person name="Havlak P."/>
            <person name="Hellsten U."/>
            <person name="Kuo D.H."/>
            <person name="Larsson T."/>
            <person name="Lv J."/>
            <person name="Arendt D."/>
            <person name="Savage R."/>
            <person name="Osoegawa K."/>
            <person name="de Jong P."/>
            <person name="Grimwood J."/>
            <person name="Chapman J.A."/>
            <person name="Shapiro H."/>
            <person name="Aerts A."/>
            <person name="Otillar R.P."/>
            <person name="Terry A.Y."/>
            <person name="Boore J.L."/>
            <person name="Grigoriev I.V."/>
            <person name="Lindberg D.R."/>
            <person name="Seaver E.C."/>
            <person name="Weisblat D.A."/>
            <person name="Putnam N.H."/>
            <person name="Rokhsar D.S."/>
        </authorList>
    </citation>
    <scope>NUCLEOTIDE SEQUENCE</scope>
    <source>
        <strain evidence="2 4">I ESC-2004</strain>
    </source>
</reference>
<dbReference type="EMBL" id="KB292627">
    <property type="protein sequence ID" value="ELU17188.1"/>
    <property type="molecule type" value="Genomic_DNA"/>
</dbReference>
<evidence type="ECO:0000256" key="1">
    <source>
        <dbReference type="ARBA" id="ARBA00009024"/>
    </source>
</evidence>
<evidence type="ECO:0000313" key="3">
    <source>
        <dbReference type="EnsemblMetazoa" id="CapteP180274"/>
    </source>
</evidence>
<protein>
    <recommendedName>
        <fullName evidence="5">Cornifelin</fullName>
    </recommendedName>
</protein>
<accession>R7VEE7</accession>
<gene>
    <name evidence="2" type="ORF">CAPTEDRAFT_180274</name>
</gene>
<dbReference type="OrthoDB" id="1045822at2759"/>
<dbReference type="AlphaFoldDB" id="R7VEE7"/>
<sequence>MNPPGPLTQTTVIVQPQQVQINLPKAFGSGLCACFDDMEICCLGTFVPCILGCQLASAMNESCCVPNMLHGGLMGMRIKGRMQYNIGGTICNDWCTTNFCGVCVLCQLARELRSKGAM</sequence>
<reference evidence="4" key="1">
    <citation type="submission" date="2012-12" db="EMBL/GenBank/DDBJ databases">
        <authorList>
            <person name="Hellsten U."/>
            <person name="Grimwood J."/>
            <person name="Chapman J.A."/>
            <person name="Shapiro H."/>
            <person name="Aerts A."/>
            <person name="Otillar R.P."/>
            <person name="Terry A.Y."/>
            <person name="Boore J.L."/>
            <person name="Simakov O."/>
            <person name="Marletaz F."/>
            <person name="Cho S.-J."/>
            <person name="Edsinger-Gonzales E."/>
            <person name="Havlak P."/>
            <person name="Kuo D.-H."/>
            <person name="Larsson T."/>
            <person name="Lv J."/>
            <person name="Arendt D."/>
            <person name="Savage R."/>
            <person name="Osoegawa K."/>
            <person name="de Jong P."/>
            <person name="Lindberg D.R."/>
            <person name="Seaver E.C."/>
            <person name="Weisblat D.A."/>
            <person name="Putnam N.H."/>
            <person name="Grigoriev I.V."/>
            <person name="Rokhsar D.S."/>
        </authorList>
    </citation>
    <scope>NUCLEOTIDE SEQUENCE</scope>
    <source>
        <strain evidence="4">I ESC-2004</strain>
    </source>
</reference>
<name>R7VEE7_CAPTE</name>